<comment type="caution">
    <text evidence="2">The sequence shown here is derived from an EMBL/GenBank/DDBJ whole genome shotgun (WGS) entry which is preliminary data.</text>
</comment>
<evidence type="ECO:0008006" key="4">
    <source>
        <dbReference type="Google" id="ProtNLM"/>
    </source>
</evidence>
<dbReference type="Proteomes" id="UP000681720">
    <property type="component" value="Unassembled WGS sequence"/>
</dbReference>
<reference evidence="2" key="1">
    <citation type="submission" date="2021-02" db="EMBL/GenBank/DDBJ databases">
        <authorList>
            <person name="Nowell W R."/>
        </authorList>
    </citation>
    <scope>NUCLEOTIDE SEQUENCE</scope>
</reference>
<organism evidence="2 3">
    <name type="scientific">Rotaria magnacalcarata</name>
    <dbReference type="NCBI Taxonomy" id="392030"/>
    <lineage>
        <taxon>Eukaryota</taxon>
        <taxon>Metazoa</taxon>
        <taxon>Spiralia</taxon>
        <taxon>Gnathifera</taxon>
        <taxon>Rotifera</taxon>
        <taxon>Eurotatoria</taxon>
        <taxon>Bdelloidea</taxon>
        <taxon>Philodinida</taxon>
        <taxon>Philodinidae</taxon>
        <taxon>Rotaria</taxon>
    </lineage>
</organism>
<evidence type="ECO:0000313" key="1">
    <source>
        <dbReference type="EMBL" id="CAF4659058.1"/>
    </source>
</evidence>
<dbReference type="Gene3D" id="3.40.800.20">
    <property type="entry name" value="Histone deacetylase domain"/>
    <property type="match status" value="1"/>
</dbReference>
<evidence type="ECO:0000313" key="2">
    <source>
        <dbReference type="EMBL" id="CAF4757296.1"/>
    </source>
</evidence>
<dbReference type="InterPro" id="IPR037138">
    <property type="entry name" value="His_deacetylse_dom_sf"/>
</dbReference>
<dbReference type="EMBL" id="CAJOBJ010139710">
    <property type="protein sequence ID" value="CAF4757296.1"/>
    <property type="molecule type" value="Genomic_DNA"/>
</dbReference>
<sequence>MAYEYNPEFVLVCAGFDAAEGDRI</sequence>
<dbReference type="Proteomes" id="UP000681967">
    <property type="component" value="Unassembled WGS sequence"/>
</dbReference>
<proteinExistence type="predicted"/>
<dbReference type="EMBL" id="CAJOBH010110559">
    <property type="protein sequence ID" value="CAF4659058.1"/>
    <property type="molecule type" value="Genomic_DNA"/>
</dbReference>
<feature type="non-terminal residue" evidence="2">
    <location>
        <position position="1"/>
    </location>
</feature>
<gene>
    <name evidence="1" type="ORF">BYL167_LOCUS42511</name>
    <name evidence="2" type="ORF">GIL414_LOCUS45405</name>
</gene>
<evidence type="ECO:0000313" key="3">
    <source>
        <dbReference type="Proteomes" id="UP000681720"/>
    </source>
</evidence>
<dbReference type="AlphaFoldDB" id="A0A8S3AVJ6"/>
<accession>A0A8S3AVJ6</accession>
<protein>
    <recommendedName>
        <fullName evidence="4">Histone deacetylase</fullName>
    </recommendedName>
</protein>
<name>A0A8S3AVJ6_9BILA</name>